<keyword evidence="1" id="KW-0472">Membrane</keyword>
<gene>
    <name evidence="2" type="ORF">METZ01_LOCUS69828</name>
</gene>
<protein>
    <submittedName>
        <fullName evidence="2">Uncharacterized protein</fullName>
    </submittedName>
</protein>
<sequence length="102" mass="11627">MIKLDNIQKQIWDKSAQIELPPPPDKEMVWMRLEQHMNISDTGAGMDQKQQRLVPPRSGIQSIFKPRLNYAIALGLAFVLSVPFVYNALNTVTIVTQYSDVQ</sequence>
<dbReference type="AlphaFoldDB" id="A0A381TMF4"/>
<evidence type="ECO:0000256" key="1">
    <source>
        <dbReference type="SAM" id="Phobius"/>
    </source>
</evidence>
<organism evidence="2">
    <name type="scientific">marine metagenome</name>
    <dbReference type="NCBI Taxonomy" id="408172"/>
    <lineage>
        <taxon>unclassified sequences</taxon>
        <taxon>metagenomes</taxon>
        <taxon>ecological metagenomes</taxon>
    </lineage>
</organism>
<dbReference type="EMBL" id="UINC01004805">
    <property type="protein sequence ID" value="SVA16974.1"/>
    <property type="molecule type" value="Genomic_DNA"/>
</dbReference>
<proteinExistence type="predicted"/>
<evidence type="ECO:0000313" key="2">
    <source>
        <dbReference type="EMBL" id="SVA16974.1"/>
    </source>
</evidence>
<keyword evidence="1" id="KW-0812">Transmembrane</keyword>
<accession>A0A381TMF4</accession>
<feature type="transmembrane region" description="Helical" evidence="1">
    <location>
        <begin position="68"/>
        <end position="89"/>
    </location>
</feature>
<reference evidence="2" key="1">
    <citation type="submission" date="2018-05" db="EMBL/GenBank/DDBJ databases">
        <authorList>
            <person name="Lanie J.A."/>
            <person name="Ng W.-L."/>
            <person name="Kazmierczak K.M."/>
            <person name="Andrzejewski T.M."/>
            <person name="Davidsen T.M."/>
            <person name="Wayne K.J."/>
            <person name="Tettelin H."/>
            <person name="Glass J.I."/>
            <person name="Rusch D."/>
            <person name="Podicherti R."/>
            <person name="Tsui H.-C.T."/>
            <person name="Winkler M.E."/>
        </authorList>
    </citation>
    <scope>NUCLEOTIDE SEQUENCE</scope>
</reference>
<name>A0A381TMF4_9ZZZZ</name>
<keyword evidence="1" id="KW-1133">Transmembrane helix</keyword>
<feature type="non-terminal residue" evidence="2">
    <location>
        <position position="102"/>
    </location>
</feature>